<feature type="domain" description="EF-hand" evidence="4">
    <location>
        <begin position="27"/>
        <end position="62"/>
    </location>
</feature>
<dbReference type="AlphaFoldDB" id="A0A7S1GCR5"/>
<gene>
    <name evidence="5" type="ORF">BSP0115_LOCUS17144</name>
</gene>
<evidence type="ECO:0000256" key="2">
    <source>
        <dbReference type="ARBA" id="ARBA00022737"/>
    </source>
</evidence>
<feature type="domain" description="EF-hand" evidence="4">
    <location>
        <begin position="228"/>
        <end position="263"/>
    </location>
</feature>
<dbReference type="Pfam" id="PF13202">
    <property type="entry name" value="EF-hand_5"/>
    <property type="match status" value="1"/>
</dbReference>
<dbReference type="SMART" id="SM00054">
    <property type="entry name" value="EFh"/>
    <property type="match status" value="5"/>
</dbReference>
<dbReference type="PANTHER" id="PTHR34524">
    <property type="entry name" value="CALCYPHOSIN"/>
    <property type="match status" value="1"/>
</dbReference>
<evidence type="ECO:0000256" key="3">
    <source>
        <dbReference type="ARBA" id="ARBA00022837"/>
    </source>
</evidence>
<dbReference type="PANTHER" id="PTHR34524:SF6">
    <property type="entry name" value="CALCYPHOSINE LIKE"/>
    <property type="match status" value="1"/>
</dbReference>
<reference evidence="5" key="1">
    <citation type="submission" date="2021-01" db="EMBL/GenBank/DDBJ databases">
        <authorList>
            <person name="Corre E."/>
            <person name="Pelletier E."/>
            <person name="Niang G."/>
            <person name="Scheremetjew M."/>
            <person name="Finn R."/>
            <person name="Kale V."/>
            <person name="Holt S."/>
            <person name="Cochrane G."/>
            <person name="Meng A."/>
            <person name="Brown T."/>
            <person name="Cohen L."/>
        </authorList>
    </citation>
    <scope>NUCLEOTIDE SEQUENCE</scope>
    <source>
        <strain evidence="5">Ms1</strain>
    </source>
</reference>
<feature type="domain" description="EF-hand" evidence="4">
    <location>
        <begin position="99"/>
        <end position="134"/>
    </location>
</feature>
<name>A0A7S1GCR5_9STRA</name>
<dbReference type="CDD" id="cd00051">
    <property type="entry name" value="EFh"/>
    <property type="match status" value="3"/>
</dbReference>
<evidence type="ECO:0000313" key="5">
    <source>
        <dbReference type="EMBL" id="CAD8923881.1"/>
    </source>
</evidence>
<dbReference type="InterPro" id="IPR018247">
    <property type="entry name" value="EF_Hand_1_Ca_BS"/>
</dbReference>
<protein>
    <recommendedName>
        <fullName evidence="4">EF-hand domain-containing protein</fullName>
    </recommendedName>
</protein>
<keyword evidence="2" id="KW-0677">Repeat</keyword>
<dbReference type="PROSITE" id="PS00018">
    <property type="entry name" value="EF_HAND_1"/>
    <property type="match status" value="5"/>
</dbReference>
<accession>A0A7S1GCR5</accession>
<keyword evidence="1" id="KW-0479">Metal-binding</keyword>
<keyword evidence="3" id="KW-0106">Calcium</keyword>
<organism evidence="5">
    <name type="scientific">Bicosoecida sp. CB-2014</name>
    <dbReference type="NCBI Taxonomy" id="1486930"/>
    <lineage>
        <taxon>Eukaryota</taxon>
        <taxon>Sar</taxon>
        <taxon>Stramenopiles</taxon>
        <taxon>Bigyra</taxon>
        <taxon>Opalozoa</taxon>
        <taxon>Bicosoecida</taxon>
    </lineage>
</organism>
<dbReference type="Gene3D" id="1.10.238.10">
    <property type="entry name" value="EF-hand"/>
    <property type="match status" value="3"/>
</dbReference>
<dbReference type="InterPro" id="IPR011992">
    <property type="entry name" value="EF-hand-dom_pair"/>
</dbReference>
<dbReference type="SUPFAM" id="SSF47473">
    <property type="entry name" value="EF-hand"/>
    <property type="match status" value="1"/>
</dbReference>
<dbReference type="Pfam" id="PF13499">
    <property type="entry name" value="EF-hand_7"/>
    <property type="match status" value="2"/>
</dbReference>
<dbReference type="GO" id="GO:0005509">
    <property type="term" value="F:calcium ion binding"/>
    <property type="evidence" value="ECO:0007669"/>
    <property type="project" value="InterPro"/>
</dbReference>
<evidence type="ECO:0000259" key="4">
    <source>
        <dbReference type="PROSITE" id="PS50222"/>
    </source>
</evidence>
<dbReference type="InterPro" id="IPR051581">
    <property type="entry name" value="Ca-bind"/>
</dbReference>
<feature type="domain" description="EF-hand" evidence="4">
    <location>
        <begin position="264"/>
        <end position="297"/>
    </location>
</feature>
<feature type="domain" description="EF-hand" evidence="4">
    <location>
        <begin position="63"/>
        <end position="98"/>
    </location>
</feature>
<dbReference type="EMBL" id="HBFS01025568">
    <property type="protein sequence ID" value="CAD8923881.1"/>
    <property type="molecule type" value="Transcribed_RNA"/>
</dbReference>
<dbReference type="PROSITE" id="PS50222">
    <property type="entry name" value="EF_HAND_2"/>
    <property type="match status" value="5"/>
</dbReference>
<proteinExistence type="predicted"/>
<dbReference type="InterPro" id="IPR002048">
    <property type="entry name" value="EF_hand_dom"/>
</dbReference>
<sequence>METLTVDAQVDAALTKLRAQLFERGARGLGGVARAFKIADFNGNKKLDREEFEEAMQFAGLFLGTAETSALFNKFDKDGDGNISYDEFLRGLRGGMSDRRKAMVQRCFAVMDRDGSGVITLGDIAGVYNTSKHPDVLSGKISEEQALERFLEGFEGKGTADARVTADEFEAYYSDLSASVPADDYFIEMMESVWMIPEKEGKEEAELVARYEAVLREKVRQKCKPSESEGNKLRQVFQFFDTDETGAVTIDEFSRACERLGLPLQRKETRAFFSVYDRDNSGTITYEEFVAHVFNDT</sequence>
<evidence type="ECO:0000256" key="1">
    <source>
        <dbReference type="ARBA" id="ARBA00022723"/>
    </source>
</evidence>